<dbReference type="InterPro" id="IPR002048">
    <property type="entry name" value="EF_hand_dom"/>
</dbReference>
<dbReference type="Gene3D" id="1.10.238.10">
    <property type="entry name" value="EF-hand"/>
    <property type="match status" value="1"/>
</dbReference>
<protein>
    <submittedName>
        <fullName evidence="7">EF-hand domain-containing protein</fullName>
    </submittedName>
</protein>
<dbReference type="CDD" id="cd00051">
    <property type="entry name" value="EFh"/>
    <property type="match status" value="1"/>
</dbReference>
<dbReference type="PANTHER" id="PTHR13025:SF6">
    <property type="entry name" value="EF-HAND DOMAIN-CONTAINING PROTEIN-RELATED"/>
    <property type="match status" value="1"/>
</dbReference>
<feature type="compositionally biased region" description="Polar residues" evidence="4">
    <location>
        <begin position="80"/>
        <end position="91"/>
    </location>
</feature>
<dbReference type="GO" id="GO:0043226">
    <property type="term" value="C:organelle"/>
    <property type="evidence" value="ECO:0007669"/>
    <property type="project" value="UniProtKB-ARBA"/>
</dbReference>
<evidence type="ECO:0000313" key="6">
    <source>
        <dbReference type="Proteomes" id="UP000095283"/>
    </source>
</evidence>
<feature type="domain" description="EF-hand" evidence="5">
    <location>
        <begin position="428"/>
        <end position="463"/>
    </location>
</feature>
<evidence type="ECO:0000256" key="2">
    <source>
        <dbReference type="ARBA" id="ARBA00022737"/>
    </source>
</evidence>
<feature type="region of interest" description="Disordered" evidence="4">
    <location>
        <begin position="514"/>
        <end position="538"/>
    </location>
</feature>
<dbReference type="PROSITE" id="PS00018">
    <property type="entry name" value="EF_HAND_1"/>
    <property type="match status" value="2"/>
</dbReference>
<dbReference type="PROSITE" id="PS50222">
    <property type="entry name" value="EF_HAND_2"/>
    <property type="match status" value="2"/>
</dbReference>
<dbReference type="SMART" id="SM00054">
    <property type="entry name" value="EFh"/>
    <property type="match status" value="2"/>
</dbReference>
<dbReference type="PANTHER" id="PTHR13025">
    <property type="entry name" value="EF-HAND DOMAIN-CONTAINING PROTEIN D"/>
    <property type="match status" value="1"/>
</dbReference>
<keyword evidence="1" id="KW-0479">Metal-binding</keyword>
<feature type="domain" description="EF-hand" evidence="5">
    <location>
        <begin position="392"/>
        <end position="427"/>
    </location>
</feature>
<feature type="region of interest" description="Disordered" evidence="4">
    <location>
        <begin position="15"/>
        <end position="36"/>
    </location>
</feature>
<dbReference type="Proteomes" id="UP000095283">
    <property type="component" value="Unplaced"/>
</dbReference>
<feature type="region of interest" description="Disordered" evidence="4">
    <location>
        <begin position="64"/>
        <end position="91"/>
    </location>
</feature>
<reference evidence="7" key="1">
    <citation type="submission" date="2016-11" db="UniProtKB">
        <authorList>
            <consortium name="WormBaseParasite"/>
        </authorList>
    </citation>
    <scope>IDENTIFICATION</scope>
</reference>
<evidence type="ECO:0000256" key="1">
    <source>
        <dbReference type="ARBA" id="ARBA00022723"/>
    </source>
</evidence>
<proteinExistence type="predicted"/>
<dbReference type="SUPFAM" id="SSF47473">
    <property type="entry name" value="EF-hand"/>
    <property type="match status" value="1"/>
</dbReference>
<evidence type="ECO:0000259" key="5">
    <source>
        <dbReference type="PROSITE" id="PS50222"/>
    </source>
</evidence>
<keyword evidence="2" id="KW-0677">Repeat</keyword>
<sequence>MADRELAVKLARRLAAAEEPEQESVKYSKPPPVPVIPEKIIPNPYVEVDNSISIDDIISKTLERQEKNEESQNNNELCPITTQKQPDANGTLFSDSCREPLLIKIDKKTIQASPASTTGPTVKTTIKDLLIRDQYLLNDTPVNKSPVVGIEHHKRSTISPKKAPSPELDSSELERKLAAQRMKKAITIVSYEENNVIKSNICKNDSQRTSPQPLVEQNKEFSIPKKSSIDECTQQVALTKLNGSNQESVQSIKLPINDINKKEDIMDEVAIKVGDHCIPSRELMQLIQLESGVRSSPPVPPPKPTTPNHSRPQSPVVKKTTCPSGQSFDLKPSVERKQLMPTSPPIKNNEENCDELSEFLERRAKILDGESVPEMINKKLSLYAEFSEFTRKQIKFFTETFRKFDEDADGFIDFNELKRMMEKLGEAQTHIALKEIIKKVDEDGDGKISMREFFLIFRISAQGQLGCSEVFQQLAQSVDVAKEGVLGAANFFQAKIEELTKVSKFEEEIRQEKEERKQLEEEKKQRREKFLQNKSLFQ</sequence>
<feature type="compositionally biased region" description="Basic and acidic residues" evidence="4">
    <location>
        <begin position="514"/>
        <end position="531"/>
    </location>
</feature>
<keyword evidence="3" id="KW-0106">Calcium</keyword>
<keyword evidence="6" id="KW-1185">Reference proteome</keyword>
<evidence type="ECO:0000313" key="7">
    <source>
        <dbReference type="WBParaSite" id="Hba_14949"/>
    </source>
</evidence>
<feature type="region of interest" description="Disordered" evidence="4">
    <location>
        <begin position="292"/>
        <end position="332"/>
    </location>
</feature>
<dbReference type="InterPro" id="IPR011992">
    <property type="entry name" value="EF-hand-dom_pair"/>
</dbReference>
<name>A0A1I7XBX9_HETBA</name>
<dbReference type="InterPro" id="IPR018247">
    <property type="entry name" value="EF_Hand_1_Ca_BS"/>
</dbReference>
<organism evidence="6 7">
    <name type="scientific">Heterorhabditis bacteriophora</name>
    <name type="common">Entomopathogenic nematode worm</name>
    <dbReference type="NCBI Taxonomy" id="37862"/>
    <lineage>
        <taxon>Eukaryota</taxon>
        <taxon>Metazoa</taxon>
        <taxon>Ecdysozoa</taxon>
        <taxon>Nematoda</taxon>
        <taxon>Chromadorea</taxon>
        <taxon>Rhabditida</taxon>
        <taxon>Rhabditina</taxon>
        <taxon>Rhabditomorpha</taxon>
        <taxon>Strongyloidea</taxon>
        <taxon>Heterorhabditidae</taxon>
        <taxon>Heterorhabditis</taxon>
    </lineage>
</organism>
<dbReference type="FunFam" id="1.10.238.10:FF:000178">
    <property type="entry name" value="Calmodulin-2 A"/>
    <property type="match status" value="1"/>
</dbReference>
<feature type="region of interest" description="Disordered" evidence="4">
    <location>
        <begin position="151"/>
        <end position="171"/>
    </location>
</feature>
<dbReference type="AlphaFoldDB" id="A0A1I7XBX9"/>
<evidence type="ECO:0000256" key="3">
    <source>
        <dbReference type="ARBA" id="ARBA00022837"/>
    </source>
</evidence>
<accession>A0A1I7XBX9</accession>
<dbReference type="GO" id="GO:0005509">
    <property type="term" value="F:calcium ion binding"/>
    <property type="evidence" value="ECO:0007669"/>
    <property type="project" value="InterPro"/>
</dbReference>
<dbReference type="Pfam" id="PF13499">
    <property type="entry name" value="EF-hand_7"/>
    <property type="match status" value="1"/>
</dbReference>
<evidence type="ECO:0000256" key="4">
    <source>
        <dbReference type="SAM" id="MobiDB-lite"/>
    </source>
</evidence>
<dbReference type="InterPro" id="IPR040365">
    <property type="entry name" value="EFHD1/2"/>
</dbReference>
<dbReference type="WBParaSite" id="Hba_14949">
    <property type="protein sequence ID" value="Hba_14949"/>
    <property type="gene ID" value="Hba_14949"/>
</dbReference>